<comment type="similarity">
    <text evidence="2">Belongs to the CRISPR-associated Csm2 family.</text>
</comment>
<gene>
    <name evidence="7" type="ordered locus">Desca_0573</name>
</gene>
<keyword evidence="8" id="KW-1185">Reference proteome</keyword>
<evidence type="ECO:0000256" key="3">
    <source>
        <dbReference type="ARBA" id="ARBA00016118"/>
    </source>
</evidence>
<evidence type="ECO:0000313" key="8">
    <source>
        <dbReference type="Proteomes" id="UP000009226"/>
    </source>
</evidence>
<proteinExistence type="inferred from homology"/>
<dbReference type="AlphaFoldDB" id="F6B7U1"/>
<keyword evidence="5" id="KW-0051">Antiviral defense</keyword>
<name>F6B7U1_DESCC</name>
<evidence type="ECO:0000256" key="5">
    <source>
        <dbReference type="ARBA" id="ARBA00023118"/>
    </source>
</evidence>
<dbReference type="EMBL" id="CP002736">
    <property type="protein sequence ID" value="AEF93463.1"/>
    <property type="molecule type" value="Genomic_DNA"/>
</dbReference>
<dbReference type="HOGENOM" id="CLU_1508273_0_0_9"/>
<comment type="function">
    <text evidence="1">This subunit may be involved in monitoring complementarity of crRNA and target RNA.</text>
</comment>
<accession>F6B7U1</accession>
<evidence type="ECO:0000256" key="6">
    <source>
        <dbReference type="ARBA" id="ARBA00031723"/>
    </source>
</evidence>
<dbReference type="RefSeq" id="WP_013809705.1">
    <property type="nucleotide sequence ID" value="NC_015565.1"/>
</dbReference>
<sequence length="178" mass="20523">MGKCRICGKPTLGDYQYCMQCNNSRAANKRLQGNTMPRQNSQVSVACKLGADYLKDGYYNDQGYLRKEIFTTEAEMVAGVLAASGMTSASLRRFYNKLRGIYARYQDNKNFDEIKPYLYKFYPNATDAVRRKIVPEEFRRFININVALAEQSPENLKGFVEHFQSVVAYFKDNEGRRN</sequence>
<evidence type="ECO:0000313" key="7">
    <source>
        <dbReference type="EMBL" id="AEF93463.1"/>
    </source>
</evidence>
<organism evidence="7 8">
    <name type="scientific">Desulfotomaculum nigrificans (strain DSM 14880 / VKM B-2319 / CO-1-SRB)</name>
    <name type="common">Desulfotomaculum carboxydivorans</name>
    <dbReference type="NCBI Taxonomy" id="868595"/>
    <lineage>
        <taxon>Bacteria</taxon>
        <taxon>Bacillati</taxon>
        <taxon>Bacillota</taxon>
        <taxon>Clostridia</taxon>
        <taxon>Eubacteriales</taxon>
        <taxon>Desulfotomaculaceae</taxon>
        <taxon>Desulfotomaculum</taxon>
    </lineage>
</organism>
<evidence type="ECO:0000256" key="4">
    <source>
        <dbReference type="ARBA" id="ARBA00022884"/>
    </source>
</evidence>
<dbReference type="GO" id="GO:0003723">
    <property type="term" value="F:RNA binding"/>
    <property type="evidence" value="ECO:0007669"/>
    <property type="project" value="UniProtKB-KW"/>
</dbReference>
<evidence type="ECO:0000256" key="1">
    <source>
        <dbReference type="ARBA" id="ARBA00003640"/>
    </source>
</evidence>
<dbReference type="InterPro" id="IPR010149">
    <property type="entry name" value="CRISPR-assoc_prot_Csm2_III-A"/>
</dbReference>
<protein>
    <recommendedName>
        <fullName evidence="3">CRISPR system Cms protein Csm2</fullName>
    </recommendedName>
    <alternativeName>
        <fullName evidence="6">CRISPR type III A-associated protein Csm2</fullName>
    </alternativeName>
</protein>
<dbReference type="NCBIfam" id="TIGR01870">
    <property type="entry name" value="cas_TM1810_Csm2"/>
    <property type="match status" value="1"/>
</dbReference>
<reference evidence="7" key="1">
    <citation type="submission" date="2011-05" db="EMBL/GenBank/DDBJ databases">
        <title>Complete sequence of Desulfotomaculum carboxydivorans CO-1-SRB.</title>
        <authorList>
            <consortium name="US DOE Joint Genome Institute"/>
            <person name="Lucas S."/>
            <person name="Han J."/>
            <person name="Lapidus A."/>
            <person name="Cheng J.-F."/>
            <person name="Goodwin L."/>
            <person name="Pitluck S."/>
            <person name="Peters L."/>
            <person name="Mikhailova N."/>
            <person name="Lu M."/>
            <person name="Han C."/>
            <person name="Tapia R."/>
            <person name="Land M."/>
            <person name="Hauser L."/>
            <person name="Kyrpides N."/>
            <person name="Ivanova N."/>
            <person name="Pagani I."/>
            <person name="Stams A."/>
            <person name="Plugge C."/>
            <person name="Muyzer G."/>
            <person name="Kuever J."/>
            <person name="Parshina S."/>
            <person name="Ivanova A."/>
            <person name="Nazina T."/>
            <person name="Woyke T."/>
        </authorList>
    </citation>
    <scope>NUCLEOTIDE SEQUENCE [LARGE SCALE GENOMIC DNA]</scope>
    <source>
        <strain evidence="7">CO-1-SRB</strain>
    </source>
</reference>
<dbReference type="Pfam" id="PF03750">
    <property type="entry name" value="Csm2_III-A"/>
    <property type="match status" value="1"/>
</dbReference>
<dbReference type="Proteomes" id="UP000009226">
    <property type="component" value="Chromosome"/>
</dbReference>
<dbReference type="KEGG" id="dca:Desca_0573"/>
<dbReference type="eggNOG" id="ENOG502ZQ17">
    <property type="taxonomic scope" value="Bacteria"/>
</dbReference>
<evidence type="ECO:0000256" key="2">
    <source>
        <dbReference type="ARBA" id="ARBA00006896"/>
    </source>
</evidence>
<keyword evidence="4" id="KW-0694">RNA-binding</keyword>
<dbReference type="GO" id="GO:0051607">
    <property type="term" value="P:defense response to virus"/>
    <property type="evidence" value="ECO:0007669"/>
    <property type="project" value="UniProtKB-KW"/>
</dbReference>
<dbReference type="STRING" id="868595.Desca_0573"/>